<evidence type="ECO:0000256" key="2">
    <source>
        <dbReference type="ARBA" id="ARBA00011008"/>
    </source>
</evidence>
<evidence type="ECO:0000256" key="3">
    <source>
        <dbReference type="ARBA" id="ARBA00015570"/>
    </source>
</evidence>
<evidence type="ECO:0000256" key="1">
    <source>
        <dbReference type="ARBA" id="ARBA00004613"/>
    </source>
</evidence>
<dbReference type="OMA" id="YWSTFKG"/>
<keyword evidence="6" id="KW-0964">Secreted</keyword>
<keyword evidence="11" id="KW-0850">VLDL</keyword>
<dbReference type="GO" id="GO:0010916">
    <property type="term" value="P:negative regulation of very-low-density lipoprotein particle clearance"/>
    <property type="evidence" value="ECO:0007669"/>
    <property type="project" value="TreeGrafter"/>
</dbReference>
<keyword evidence="9" id="KW-0445">Lipid transport</keyword>
<comment type="subcellular location">
    <subcellularLocation>
        <location evidence="1">Secreted</location>
    </subcellularLocation>
</comment>
<dbReference type="GO" id="GO:0034361">
    <property type="term" value="C:very-low-density lipoprotein particle"/>
    <property type="evidence" value="ECO:0007669"/>
    <property type="project" value="UniProtKB-KW"/>
</dbReference>
<comment type="function">
    <text evidence="13">Component of triglyceride-rich very low density lipoproteins (VLDL) and high density lipoproteins (HDL) in plasma. Plays a multifaceted role in triglyceride homeostasis. Intracellularly, promotes hepatic very low density lipoprotein 1 (VLDL1) assembly and secretion; extracellularly, attenuates hydrolysis and clearance of triglyceride-rich lipoproteins (TRLs). Impairs the lipolysis of TRLs by inhibiting lipoprotein lipase and the hepatic uptake of TRLs by remnant receptors. Formed of several curved helices connected via semiflexible hinges, so that it can wrap tightly around the curved micelle surface and easily adapt to the different diameters of its natural binding partners.</text>
</comment>
<dbReference type="Ensembl" id="ENSSHAT00000037929.1">
    <property type="protein sequence ID" value="ENSSHAP00000029485.1"/>
    <property type="gene ID" value="ENSSHAG00000026300.1"/>
</dbReference>
<dbReference type="GO" id="GO:0042627">
    <property type="term" value="C:chylomicron"/>
    <property type="evidence" value="ECO:0007669"/>
    <property type="project" value="UniProtKB-KW"/>
</dbReference>
<evidence type="ECO:0000256" key="11">
    <source>
        <dbReference type="ARBA" id="ARBA00023313"/>
    </source>
</evidence>
<dbReference type="InParanoid" id="A0A7N4NWF6"/>
<dbReference type="GO" id="GO:0034363">
    <property type="term" value="C:intermediate-density lipoprotein particle"/>
    <property type="evidence" value="ECO:0007669"/>
    <property type="project" value="TreeGrafter"/>
</dbReference>
<dbReference type="GO" id="GO:0042632">
    <property type="term" value="P:cholesterol homeostasis"/>
    <property type="evidence" value="ECO:0007669"/>
    <property type="project" value="TreeGrafter"/>
</dbReference>
<keyword evidence="5" id="KW-0162">Chylomicron</keyword>
<dbReference type="Proteomes" id="UP000007648">
    <property type="component" value="Unassembled WGS sequence"/>
</dbReference>
<dbReference type="GO" id="GO:0055102">
    <property type="term" value="F:lipase inhibitor activity"/>
    <property type="evidence" value="ECO:0007669"/>
    <property type="project" value="TreeGrafter"/>
</dbReference>
<reference evidence="15" key="2">
    <citation type="submission" date="2025-08" db="UniProtKB">
        <authorList>
            <consortium name="Ensembl"/>
        </authorList>
    </citation>
    <scope>IDENTIFICATION</scope>
</reference>
<dbReference type="InterPro" id="IPR038195">
    <property type="entry name" value="Apo_CIII_sf"/>
</dbReference>
<name>A0A7N4NWF6_SARHA</name>
<evidence type="ECO:0000313" key="16">
    <source>
        <dbReference type="Proteomes" id="UP000007648"/>
    </source>
</evidence>
<dbReference type="CTD" id="345"/>
<keyword evidence="16" id="KW-1185">Reference proteome</keyword>
<reference evidence="15 16" key="1">
    <citation type="journal article" date="2011" name="Proc. Natl. Acad. Sci. U.S.A.">
        <title>Genetic diversity and population structure of the endangered marsupial Sarcophilus harrisii (Tasmanian devil).</title>
        <authorList>
            <person name="Miller W."/>
            <person name="Hayes V.M."/>
            <person name="Ratan A."/>
            <person name="Petersen D.C."/>
            <person name="Wittekindt N.E."/>
            <person name="Miller J."/>
            <person name="Walenz B."/>
            <person name="Knight J."/>
            <person name="Qi J."/>
            <person name="Zhao F."/>
            <person name="Wang Q."/>
            <person name="Bedoya-Reina O.C."/>
            <person name="Katiyar N."/>
            <person name="Tomsho L.P."/>
            <person name="Kasson L.M."/>
            <person name="Hardie R.A."/>
            <person name="Woodbridge P."/>
            <person name="Tindall E.A."/>
            <person name="Bertelsen M.F."/>
            <person name="Dixon D."/>
            <person name="Pyecroft S."/>
            <person name="Helgen K.M."/>
            <person name="Lesk A.M."/>
            <person name="Pringle T.H."/>
            <person name="Patterson N."/>
            <person name="Zhang Y."/>
            <person name="Kreiss A."/>
            <person name="Woods G.M."/>
            <person name="Jones M.E."/>
            <person name="Schuster S.C."/>
        </authorList>
    </citation>
    <scope>NUCLEOTIDE SEQUENCE [LARGE SCALE GENOMIC DNA]</scope>
</reference>
<dbReference type="GO" id="GO:0070328">
    <property type="term" value="P:triglyceride homeostasis"/>
    <property type="evidence" value="ECO:0007669"/>
    <property type="project" value="TreeGrafter"/>
</dbReference>
<dbReference type="OrthoDB" id="9049572at2759"/>
<dbReference type="GO" id="GO:0006869">
    <property type="term" value="P:lipid transport"/>
    <property type="evidence" value="ECO:0007669"/>
    <property type="project" value="UniProtKB-KW"/>
</dbReference>
<accession>A0A7N4NWF6</accession>
<dbReference type="GO" id="GO:0042157">
    <property type="term" value="P:lipoprotein metabolic process"/>
    <property type="evidence" value="ECO:0007669"/>
    <property type="project" value="InterPro"/>
</dbReference>
<evidence type="ECO:0000313" key="15">
    <source>
        <dbReference type="Ensembl" id="ENSSHAP00000029485.1"/>
    </source>
</evidence>
<dbReference type="KEGG" id="shr:111719785"/>
<reference evidence="15" key="3">
    <citation type="submission" date="2025-09" db="UniProtKB">
        <authorList>
            <consortium name="Ensembl"/>
        </authorList>
    </citation>
    <scope>IDENTIFICATION</scope>
</reference>
<dbReference type="SUPFAM" id="SSF47162">
    <property type="entry name" value="Apolipoprotein"/>
    <property type="match status" value="1"/>
</dbReference>
<gene>
    <name evidence="15" type="primary">APOC3</name>
</gene>
<evidence type="ECO:0000256" key="5">
    <source>
        <dbReference type="ARBA" id="ARBA00022513"/>
    </source>
</evidence>
<dbReference type="Pfam" id="PF05778">
    <property type="entry name" value="Apo-CIII"/>
    <property type="match status" value="1"/>
</dbReference>
<keyword evidence="7 14" id="KW-0732">Signal</keyword>
<evidence type="ECO:0000256" key="9">
    <source>
        <dbReference type="ARBA" id="ARBA00023055"/>
    </source>
</evidence>
<evidence type="ECO:0000256" key="4">
    <source>
        <dbReference type="ARBA" id="ARBA00022448"/>
    </source>
</evidence>
<evidence type="ECO:0000256" key="12">
    <source>
        <dbReference type="ARBA" id="ARBA00031173"/>
    </source>
</evidence>
<organism evidence="15 16">
    <name type="scientific">Sarcophilus harrisii</name>
    <name type="common">Tasmanian devil</name>
    <name type="synonym">Sarcophilus laniarius</name>
    <dbReference type="NCBI Taxonomy" id="9305"/>
    <lineage>
        <taxon>Eukaryota</taxon>
        <taxon>Metazoa</taxon>
        <taxon>Chordata</taxon>
        <taxon>Craniata</taxon>
        <taxon>Vertebrata</taxon>
        <taxon>Euteleostomi</taxon>
        <taxon>Mammalia</taxon>
        <taxon>Metatheria</taxon>
        <taxon>Dasyuromorphia</taxon>
        <taxon>Dasyuridae</taxon>
        <taxon>Sarcophilus</taxon>
    </lineage>
</organism>
<dbReference type="GO" id="GO:0010987">
    <property type="term" value="P:negative regulation of high-density lipoprotein particle clearance"/>
    <property type="evidence" value="ECO:0007669"/>
    <property type="project" value="TreeGrafter"/>
</dbReference>
<dbReference type="GO" id="GO:0034366">
    <property type="term" value="C:spherical high-density lipoprotein particle"/>
    <property type="evidence" value="ECO:0007669"/>
    <property type="project" value="TreeGrafter"/>
</dbReference>
<keyword evidence="8" id="KW-0442">Lipid degradation</keyword>
<dbReference type="GO" id="GO:0010897">
    <property type="term" value="P:negative regulation of triglyceride catabolic process"/>
    <property type="evidence" value="ECO:0007669"/>
    <property type="project" value="TreeGrafter"/>
</dbReference>
<protein>
    <recommendedName>
        <fullName evidence="3">Apolipoprotein C-III</fullName>
    </recommendedName>
    <alternativeName>
        <fullName evidence="12">Apolipoprotein C3</fullName>
    </alternativeName>
</protein>
<evidence type="ECO:0000256" key="7">
    <source>
        <dbReference type="ARBA" id="ARBA00022729"/>
    </source>
</evidence>
<dbReference type="PANTHER" id="PTHR14225:SF0">
    <property type="entry name" value="APOLIPOPROTEIN C-III"/>
    <property type="match status" value="1"/>
</dbReference>
<dbReference type="AlphaFoldDB" id="A0A7N4NWF6"/>
<proteinExistence type="inferred from homology"/>
<evidence type="ECO:0000256" key="6">
    <source>
        <dbReference type="ARBA" id="ARBA00022525"/>
    </source>
</evidence>
<dbReference type="GeneID" id="111719785"/>
<dbReference type="GO" id="GO:0005543">
    <property type="term" value="F:phospholipid binding"/>
    <property type="evidence" value="ECO:0007669"/>
    <property type="project" value="TreeGrafter"/>
</dbReference>
<dbReference type="PANTHER" id="PTHR14225">
    <property type="entry name" value="APOLIPOPROTEIN C-III"/>
    <property type="match status" value="1"/>
</dbReference>
<dbReference type="FunCoup" id="A0A7N4NWF6">
    <property type="interactions" value="102"/>
</dbReference>
<keyword evidence="10" id="KW-0443">Lipid metabolism</keyword>
<keyword evidence="4" id="KW-0813">Transport</keyword>
<dbReference type="Gene3D" id="6.10.90.10">
    <property type="entry name" value="Apolipoprotein CIII"/>
    <property type="match status" value="1"/>
</dbReference>
<feature type="signal peptide" evidence="14">
    <location>
        <begin position="1"/>
        <end position="22"/>
    </location>
</feature>
<evidence type="ECO:0000256" key="14">
    <source>
        <dbReference type="SAM" id="SignalP"/>
    </source>
</evidence>
<dbReference type="GO" id="GO:0010989">
    <property type="term" value="P:negative regulation of low-density lipoprotein particle clearance"/>
    <property type="evidence" value="ECO:0007669"/>
    <property type="project" value="TreeGrafter"/>
</dbReference>
<sequence>MRRQVLFAAVFLTLLVFAHADAQEEEEETILNRVHDYMQQAARQAQEALTTVQESQMAQQAKGWMADSFSSLHEYWSTWADKLSVLWDTAEKAEAEST</sequence>
<dbReference type="InterPro" id="IPR008403">
    <property type="entry name" value="Apo-CIII"/>
</dbReference>
<dbReference type="GO" id="GO:0016042">
    <property type="term" value="P:lipid catabolic process"/>
    <property type="evidence" value="ECO:0007669"/>
    <property type="project" value="UniProtKB-KW"/>
</dbReference>
<evidence type="ECO:0000256" key="13">
    <source>
        <dbReference type="ARBA" id="ARBA00045699"/>
    </source>
</evidence>
<dbReference type="RefSeq" id="XP_031817164.1">
    <property type="nucleotide sequence ID" value="XM_031961304.1"/>
</dbReference>
<evidence type="ECO:0000256" key="10">
    <source>
        <dbReference type="ARBA" id="ARBA00023098"/>
    </source>
</evidence>
<evidence type="ECO:0000256" key="8">
    <source>
        <dbReference type="ARBA" id="ARBA00022963"/>
    </source>
</evidence>
<comment type="similarity">
    <text evidence="2">Belongs to the apolipoprotein C3 family.</text>
</comment>
<dbReference type="GO" id="GO:0070653">
    <property type="term" value="F:high-density lipoprotein particle receptor binding"/>
    <property type="evidence" value="ECO:0007669"/>
    <property type="project" value="TreeGrafter"/>
</dbReference>
<dbReference type="GeneTree" id="ENSGT00390000015395"/>
<feature type="chain" id="PRO_5029713979" description="Apolipoprotein C-III" evidence="14">
    <location>
        <begin position="23"/>
        <end position="98"/>
    </location>
</feature>